<dbReference type="AlphaFoldDB" id="A0A0F9MAP9"/>
<sequence length="283" mass="31345">MFEGKKVAFLATGGGGRGIAHAGVIKACEKLNIKFDILIGASAGAIAVVYYNQYKNVDKMIDHFRPKRKRHYKFEQLNWKRMLSFKSFFSKNIKSGFFDTAGGEEFFRKTLAINDFDKLDTPLYISVTNLNTNSGVLFGPNIEPKISISKAIIASCCVPILFRPVKINGHYYVDGEIKRPMSIQSAVDFGADVVIVSDMYAPCVKDIGTSNMFNIAGQIANMMLEDKSYRGIQFCKVRYPDKQIILVSPATGDLSAFSTGSYERLVNAGYNAAIKAFQDSGEI</sequence>
<dbReference type="SUPFAM" id="SSF52151">
    <property type="entry name" value="FabD/lysophospholipase-like"/>
    <property type="match status" value="1"/>
</dbReference>
<protein>
    <recommendedName>
        <fullName evidence="4">PNPLA domain-containing protein</fullName>
    </recommendedName>
</protein>
<dbReference type="InterPro" id="IPR016035">
    <property type="entry name" value="Acyl_Trfase/lysoPLipase"/>
</dbReference>
<comment type="caution">
    <text evidence="5">The sequence shown here is derived from an EMBL/GenBank/DDBJ whole genome shotgun (WGS) entry which is preliminary data.</text>
</comment>
<dbReference type="InterPro" id="IPR050301">
    <property type="entry name" value="NTE"/>
</dbReference>
<dbReference type="GO" id="GO:0016042">
    <property type="term" value="P:lipid catabolic process"/>
    <property type="evidence" value="ECO:0007669"/>
    <property type="project" value="UniProtKB-KW"/>
</dbReference>
<dbReference type="PROSITE" id="PS51635">
    <property type="entry name" value="PNPLA"/>
    <property type="match status" value="1"/>
</dbReference>
<dbReference type="GO" id="GO:0016787">
    <property type="term" value="F:hydrolase activity"/>
    <property type="evidence" value="ECO:0007669"/>
    <property type="project" value="UniProtKB-KW"/>
</dbReference>
<dbReference type="Gene3D" id="3.40.1090.10">
    <property type="entry name" value="Cytosolic phospholipase A2 catalytic domain"/>
    <property type="match status" value="2"/>
</dbReference>
<evidence type="ECO:0000259" key="4">
    <source>
        <dbReference type="PROSITE" id="PS51635"/>
    </source>
</evidence>
<accession>A0A0F9MAP9</accession>
<name>A0A0F9MAP9_9ZZZZ</name>
<organism evidence="5">
    <name type="scientific">marine sediment metagenome</name>
    <dbReference type="NCBI Taxonomy" id="412755"/>
    <lineage>
        <taxon>unclassified sequences</taxon>
        <taxon>metagenomes</taxon>
        <taxon>ecological metagenomes</taxon>
    </lineage>
</organism>
<dbReference type="PANTHER" id="PTHR14226">
    <property type="entry name" value="NEUROPATHY TARGET ESTERASE/SWISS CHEESE D.MELANOGASTER"/>
    <property type="match status" value="1"/>
</dbReference>
<evidence type="ECO:0000256" key="3">
    <source>
        <dbReference type="ARBA" id="ARBA00023098"/>
    </source>
</evidence>
<feature type="domain" description="PNPLA" evidence="4">
    <location>
        <begin position="9"/>
        <end position="187"/>
    </location>
</feature>
<evidence type="ECO:0000256" key="1">
    <source>
        <dbReference type="ARBA" id="ARBA00022801"/>
    </source>
</evidence>
<evidence type="ECO:0000313" key="5">
    <source>
        <dbReference type="EMBL" id="KKM66237.1"/>
    </source>
</evidence>
<dbReference type="PANTHER" id="PTHR14226:SF29">
    <property type="entry name" value="NEUROPATHY TARGET ESTERASE SWS"/>
    <property type="match status" value="1"/>
</dbReference>
<dbReference type="EMBL" id="LAZR01010572">
    <property type="protein sequence ID" value="KKM66237.1"/>
    <property type="molecule type" value="Genomic_DNA"/>
</dbReference>
<gene>
    <name evidence="5" type="ORF">LCGC14_1483190</name>
</gene>
<keyword evidence="2" id="KW-0442">Lipid degradation</keyword>
<dbReference type="Pfam" id="PF01734">
    <property type="entry name" value="Patatin"/>
    <property type="match status" value="1"/>
</dbReference>
<evidence type="ECO:0000256" key="2">
    <source>
        <dbReference type="ARBA" id="ARBA00022963"/>
    </source>
</evidence>
<dbReference type="InterPro" id="IPR002641">
    <property type="entry name" value="PNPLA_dom"/>
</dbReference>
<keyword evidence="1" id="KW-0378">Hydrolase</keyword>
<reference evidence="5" key="1">
    <citation type="journal article" date="2015" name="Nature">
        <title>Complex archaea that bridge the gap between prokaryotes and eukaryotes.</title>
        <authorList>
            <person name="Spang A."/>
            <person name="Saw J.H."/>
            <person name="Jorgensen S.L."/>
            <person name="Zaremba-Niedzwiedzka K."/>
            <person name="Martijn J."/>
            <person name="Lind A.E."/>
            <person name="van Eijk R."/>
            <person name="Schleper C."/>
            <person name="Guy L."/>
            <person name="Ettema T.J."/>
        </authorList>
    </citation>
    <scope>NUCLEOTIDE SEQUENCE</scope>
</reference>
<keyword evidence="3" id="KW-0443">Lipid metabolism</keyword>
<proteinExistence type="predicted"/>